<proteinExistence type="predicted"/>
<dbReference type="GO" id="GO:0035556">
    <property type="term" value="P:intracellular signal transduction"/>
    <property type="evidence" value="ECO:0007669"/>
    <property type="project" value="TreeGrafter"/>
</dbReference>
<dbReference type="InterPro" id="IPR008271">
    <property type="entry name" value="Ser/Thr_kinase_AS"/>
</dbReference>
<comment type="catalytic activity">
    <reaction evidence="7">
        <text>L-threonyl-[protein] + ATP = O-phospho-L-threonyl-[protein] + ADP + H(+)</text>
        <dbReference type="Rhea" id="RHEA:46608"/>
        <dbReference type="Rhea" id="RHEA-COMP:11060"/>
        <dbReference type="Rhea" id="RHEA-COMP:11605"/>
        <dbReference type="ChEBI" id="CHEBI:15378"/>
        <dbReference type="ChEBI" id="CHEBI:30013"/>
        <dbReference type="ChEBI" id="CHEBI:30616"/>
        <dbReference type="ChEBI" id="CHEBI:61977"/>
        <dbReference type="ChEBI" id="CHEBI:456216"/>
        <dbReference type="EC" id="2.7.11.1"/>
    </reaction>
</comment>
<dbReference type="PROSITE" id="PS00108">
    <property type="entry name" value="PROTEIN_KINASE_ST"/>
    <property type="match status" value="1"/>
</dbReference>
<evidence type="ECO:0000256" key="5">
    <source>
        <dbReference type="ARBA" id="ARBA00022777"/>
    </source>
</evidence>
<dbReference type="EC" id="2.7.11.1" evidence="1"/>
<keyword evidence="5 11" id="KW-0418">Kinase</keyword>
<gene>
    <name evidence="11" type="primary">CBK1</name>
    <name evidence="11" type="ORF">CM83_12085</name>
    <name evidence="12" type="ORF">g.6703</name>
</gene>
<dbReference type="Gene3D" id="1.10.510.10">
    <property type="entry name" value="Transferase(Phosphotransferase) domain 1"/>
    <property type="match status" value="1"/>
</dbReference>
<reference evidence="11" key="1">
    <citation type="journal article" date="2014" name="PLoS ONE">
        <title>Transcriptome-Based Identification of ABC Transporters in the Western Tarnished Plant Bug Lygus hesperus.</title>
        <authorList>
            <person name="Hull J.J."/>
            <person name="Chaney K."/>
            <person name="Geib S.M."/>
            <person name="Fabrick J.A."/>
            <person name="Brent C.S."/>
            <person name="Walsh D."/>
            <person name="Lavine L.C."/>
        </authorList>
    </citation>
    <scope>NUCLEOTIDE SEQUENCE</scope>
</reference>
<organism evidence="11">
    <name type="scientific">Lygus hesperus</name>
    <name type="common">Western plant bug</name>
    <dbReference type="NCBI Taxonomy" id="30085"/>
    <lineage>
        <taxon>Eukaryota</taxon>
        <taxon>Metazoa</taxon>
        <taxon>Ecdysozoa</taxon>
        <taxon>Arthropoda</taxon>
        <taxon>Hexapoda</taxon>
        <taxon>Insecta</taxon>
        <taxon>Pterygota</taxon>
        <taxon>Neoptera</taxon>
        <taxon>Paraneoptera</taxon>
        <taxon>Hemiptera</taxon>
        <taxon>Heteroptera</taxon>
        <taxon>Panheteroptera</taxon>
        <taxon>Cimicomorpha</taxon>
        <taxon>Miridae</taxon>
        <taxon>Mirini</taxon>
        <taxon>Lygus</taxon>
    </lineage>
</organism>
<dbReference type="InterPro" id="IPR011009">
    <property type="entry name" value="Kinase-like_dom_sf"/>
</dbReference>
<keyword evidence="4" id="KW-0547">Nucleotide-binding</keyword>
<feature type="compositionally biased region" description="Polar residues" evidence="9">
    <location>
        <begin position="63"/>
        <end position="72"/>
    </location>
</feature>
<dbReference type="PROSITE" id="PS50011">
    <property type="entry name" value="PROTEIN_KINASE_DOM"/>
    <property type="match status" value="1"/>
</dbReference>
<evidence type="ECO:0000313" key="11">
    <source>
        <dbReference type="EMBL" id="JAG36897.1"/>
    </source>
</evidence>
<dbReference type="AlphaFoldDB" id="A0A0A9YV39"/>
<accession>A0A0A9YV39</accession>
<evidence type="ECO:0000256" key="4">
    <source>
        <dbReference type="ARBA" id="ARBA00022741"/>
    </source>
</evidence>
<dbReference type="PANTHER" id="PTHR24356">
    <property type="entry name" value="SERINE/THREONINE-PROTEIN KINASE"/>
    <property type="match status" value="1"/>
</dbReference>
<evidence type="ECO:0000256" key="8">
    <source>
        <dbReference type="ARBA" id="ARBA00048679"/>
    </source>
</evidence>
<dbReference type="InterPro" id="IPR050236">
    <property type="entry name" value="Ser_Thr_kinase_AGC"/>
</dbReference>
<reference evidence="11" key="2">
    <citation type="submission" date="2014-07" db="EMBL/GenBank/DDBJ databases">
        <authorList>
            <person name="Hull J."/>
        </authorList>
    </citation>
    <scope>NUCLEOTIDE SEQUENCE</scope>
</reference>
<protein>
    <recommendedName>
        <fullName evidence="1">non-specific serine/threonine protein kinase</fullName>
        <ecNumber evidence="1">2.7.11.1</ecNumber>
    </recommendedName>
</protein>
<evidence type="ECO:0000259" key="10">
    <source>
        <dbReference type="PROSITE" id="PS50011"/>
    </source>
</evidence>
<feature type="domain" description="Protein kinase" evidence="10">
    <location>
        <begin position="1"/>
        <end position="115"/>
    </location>
</feature>
<evidence type="ECO:0000256" key="2">
    <source>
        <dbReference type="ARBA" id="ARBA00022527"/>
    </source>
</evidence>
<dbReference type="Pfam" id="PF00069">
    <property type="entry name" value="Pkinase"/>
    <property type="match status" value="1"/>
</dbReference>
<dbReference type="InterPro" id="IPR000719">
    <property type="entry name" value="Prot_kinase_dom"/>
</dbReference>
<evidence type="ECO:0000256" key="1">
    <source>
        <dbReference type="ARBA" id="ARBA00012513"/>
    </source>
</evidence>
<feature type="region of interest" description="Disordered" evidence="9">
    <location>
        <begin position="88"/>
        <end position="115"/>
    </location>
</feature>
<evidence type="ECO:0000256" key="9">
    <source>
        <dbReference type="SAM" id="MobiDB-lite"/>
    </source>
</evidence>
<feature type="compositionally biased region" description="Low complexity" evidence="9">
    <location>
        <begin position="90"/>
        <end position="106"/>
    </location>
</feature>
<reference evidence="12" key="3">
    <citation type="journal article" date="2016" name="Gigascience">
        <title>De novo construction of an expanded transcriptome assembly for the western tarnished plant bug, Lygus hesperus.</title>
        <authorList>
            <person name="Tassone E.E."/>
            <person name="Geib S.M."/>
            <person name="Hall B."/>
            <person name="Fabrick J.A."/>
            <person name="Brent C.S."/>
            <person name="Hull J.J."/>
        </authorList>
    </citation>
    <scope>NUCLEOTIDE SEQUENCE</scope>
</reference>
<name>A0A0A9YV39_LYGHE</name>
<keyword evidence="6" id="KW-0067">ATP-binding</keyword>
<evidence type="ECO:0000256" key="3">
    <source>
        <dbReference type="ARBA" id="ARBA00022679"/>
    </source>
</evidence>
<comment type="catalytic activity">
    <reaction evidence="8">
        <text>L-seryl-[protein] + ATP = O-phospho-L-seryl-[protein] + ADP + H(+)</text>
        <dbReference type="Rhea" id="RHEA:17989"/>
        <dbReference type="Rhea" id="RHEA-COMP:9863"/>
        <dbReference type="Rhea" id="RHEA-COMP:11604"/>
        <dbReference type="ChEBI" id="CHEBI:15378"/>
        <dbReference type="ChEBI" id="CHEBI:29999"/>
        <dbReference type="ChEBI" id="CHEBI:30616"/>
        <dbReference type="ChEBI" id="CHEBI:83421"/>
        <dbReference type="ChEBI" id="CHEBI:456216"/>
        <dbReference type="EC" id="2.7.11.1"/>
    </reaction>
</comment>
<dbReference type="EMBL" id="GBHO01006707">
    <property type="protein sequence ID" value="JAG36897.1"/>
    <property type="molecule type" value="Transcribed_RNA"/>
</dbReference>
<dbReference type="GO" id="GO:0004674">
    <property type="term" value="F:protein serine/threonine kinase activity"/>
    <property type="evidence" value="ECO:0007669"/>
    <property type="project" value="UniProtKB-KW"/>
</dbReference>
<evidence type="ECO:0000256" key="7">
    <source>
        <dbReference type="ARBA" id="ARBA00047899"/>
    </source>
</evidence>
<dbReference type="EMBL" id="GDHC01004231">
    <property type="protein sequence ID" value="JAQ14398.1"/>
    <property type="molecule type" value="Transcribed_RNA"/>
</dbReference>
<evidence type="ECO:0000313" key="12">
    <source>
        <dbReference type="EMBL" id="JAQ14398.1"/>
    </source>
</evidence>
<evidence type="ECO:0000256" key="6">
    <source>
        <dbReference type="ARBA" id="ARBA00022840"/>
    </source>
</evidence>
<feature type="region of interest" description="Disordered" evidence="9">
    <location>
        <begin position="50"/>
        <end position="72"/>
    </location>
</feature>
<dbReference type="SUPFAM" id="SSF56112">
    <property type="entry name" value="Protein kinase-like (PK-like)"/>
    <property type="match status" value="1"/>
</dbReference>
<dbReference type="GO" id="GO:0005524">
    <property type="term" value="F:ATP binding"/>
    <property type="evidence" value="ECO:0007669"/>
    <property type="project" value="UniProtKB-KW"/>
</dbReference>
<sequence length="115" mass="12772">MAVASVHAMNFVHRDIKPDNILFALDGHIKLSDFGLSKRFENEYDTLQEDEMSENNILGERVPQSSKDNTECPTVTIKTTTTALSLAEQNYNSSNSGGNNSNEANNRVTNHDNNI</sequence>
<keyword evidence="3" id="KW-0808">Transferase</keyword>
<keyword evidence="2" id="KW-0723">Serine/threonine-protein kinase</keyword>
<dbReference type="PANTHER" id="PTHR24356:SF184">
    <property type="entry name" value="SERINE_THREONINE-PROTEIN KINASE TRICORNERED"/>
    <property type="match status" value="1"/>
</dbReference>